<evidence type="ECO:0000313" key="1">
    <source>
        <dbReference type="EMBL" id="KIK90663.1"/>
    </source>
</evidence>
<accession>A0A0D0DI74</accession>
<dbReference type="HOGENOM" id="CLU_2671798_0_0_1"/>
<dbReference type="EMBL" id="KN825488">
    <property type="protein sequence ID" value="KIK90663.1"/>
    <property type="molecule type" value="Genomic_DNA"/>
</dbReference>
<name>A0A0D0DI74_9AGAM</name>
<dbReference type="InParanoid" id="A0A0D0DI74"/>
<dbReference type="AlphaFoldDB" id="A0A0D0DI74"/>
<organism evidence="1 2">
    <name type="scientific">Paxillus rubicundulus Ve08.2h10</name>
    <dbReference type="NCBI Taxonomy" id="930991"/>
    <lineage>
        <taxon>Eukaryota</taxon>
        <taxon>Fungi</taxon>
        <taxon>Dikarya</taxon>
        <taxon>Basidiomycota</taxon>
        <taxon>Agaricomycotina</taxon>
        <taxon>Agaricomycetes</taxon>
        <taxon>Agaricomycetidae</taxon>
        <taxon>Boletales</taxon>
        <taxon>Paxilineae</taxon>
        <taxon>Paxillaceae</taxon>
        <taxon>Paxillus</taxon>
    </lineage>
</organism>
<sequence>MKVAHPQPFAGLLKTTFTPTKSNVHCNLATVISISPPSYLSLPPPNAPGWSSHNLSGDVPADQHLYIHQQTNPFQ</sequence>
<reference evidence="1 2" key="1">
    <citation type="submission" date="2014-04" db="EMBL/GenBank/DDBJ databases">
        <authorList>
            <consortium name="DOE Joint Genome Institute"/>
            <person name="Kuo A."/>
            <person name="Kohler A."/>
            <person name="Jargeat P."/>
            <person name="Nagy L.G."/>
            <person name="Floudas D."/>
            <person name="Copeland A."/>
            <person name="Barry K.W."/>
            <person name="Cichocki N."/>
            <person name="Veneault-Fourrey C."/>
            <person name="LaButti K."/>
            <person name="Lindquist E.A."/>
            <person name="Lipzen A."/>
            <person name="Lundell T."/>
            <person name="Morin E."/>
            <person name="Murat C."/>
            <person name="Sun H."/>
            <person name="Tunlid A."/>
            <person name="Henrissat B."/>
            <person name="Grigoriev I.V."/>
            <person name="Hibbett D.S."/>
            <person name="Martin F."/>
            <person name="Nordberg H.P."/>
            <person name="Cantor M.N."/>
            <person name="Hua S.X."/>
        </authorList>
    </citation>
    <scope>NUCLEOTIDE SEQUENCE [LARGE SCALE GENOMIC DNA]</scope>
    <source>
        <strain evidence="1 2">Ve08.2h10</strain>
    </source>
</reference>
<proteinExistence type="predicted"/>
<reference evidence="2" key="2">
    <citation type="submission" date="2015-01" db="EMBL/GenBank/DDBJ databases">
        <title>Evolutionary Origins and Diversification of the Mycorrhizal Mutualists.</title>
        <authorList>
            <consortium name="DOE Joint Genome Institute"/>
            <consortium name="Mycorrhizal Genomics Consortium"/>
            <person name="Kohler A."/>
            <person name="Kuo A."/>
            <person name="Nagy L.G."/>
            <person name="Floudas D."/>
            <person name="Copeland A."/>
            <person name="Barry K.W."/>
            <person name="Cichocki N."/>
            <person name="Veneault-Fourrey C."/>
            <person name="LaButti K."/>
            <person name="Lindquist E.A."/>
            <person name="Lipzen A."/>
            <person name="Lundell T."/>
            <person name="Morin E."/>
            <person name="Murat C."/>
            <person name="Riley R."/>
            <person name="Ohm R."/>
            <person name="Sun H."/>
            <person name="Tunlid A."/>
            <person name="Henrissat B."/>
            <person name="Grigoriev I.V."/>
            <person name="Hibbett D.S."/>
            <person name="Martin F."/>
        </authorList>
    </citation>
    <scope>NUCLEOTIDE SEQUENCE [LARGE SCALE GENOMIC DNA]</scope>
    <source>
        <strain evidence="2">Ve08.2h10</strain>
    </source>
</reference>
<gene>
    <name evidence="1" type="ORF">PAXRUDRAFT_831508</name>
</gene>
<evidence type="ECO:0000313" key="2">
    <source>
        <dbReference type="Proteomes" id="UP000054538"/>
    </source>
</evidence>
<keyword evidence="2" id="KW-1185">Reference proteome</keyword>
<protein>
    <submittedName>
        <fullName evidence="1">Uncharacterized protein</fullName>
    </submittedName>
</protein>
<dbReference type="Proteomes" id="UP000054538">
    <property type="component" value="Unassembled WGS sequence"/>
</dbReference>